<keyword evidence="3 5" id="KW-1133">Transmembrane helix</keyword>
<evidence type="ECO:0000256" key="2">
    <source>
        <dbReference type="ARBA" id="ARBA00022692"/>
    </source>
</evidence>
<evidence type="ECO:0000313" key="8">
    <source>
        <dbReference type="Proteomes" id="UP000500857"/>
    </source>
</evidence>
<evidence type="ECO:0000256" key="3">
    <source>
        <dbReference type="ARBA" id="ARBA00022989"/>
    </source>
</evidence>
<dbReference type="RefSeq" id="WP_168567664.1">
    <property type="nucleotide sequence ID" value="NZ_CP051167.1"/>
</dbReference>
<dbReference type="InterPro" id="IPR050925">
    <property type="entry name" value="Rhomboid_protease_S54"/>
</dbReference>
<feature type="transmembrane region" description="Helical" evidence="5">
    <location>
        <begin position="117"/>
        <end position="138"/>
    </location>
</feature>
<feature type="transmembrane region" description="Helical" evidence="5">
    <location>
        <begin position="20"/>
        <end position="42"/>
    </location>
</feature>
<feature type="domain" description="Peptidase S54 rhomboid" evidence="6">
    <location>
        <begin position="55"/>
        <end position="189"/>
    </location>
</feature>
<dbReference type="PANTHER" id="PTHR43731">
    <property type="entry name" value="RHOMBOID PROTEASE"/>
    <property type="match status" value="1"/>
</dbReference>
<proteinExistence type="predicted"/>
<evidence type="ECO:0000256" key="4">
    <source>
        <dbReference type="ARBA" id="ARBA00023136"/>
    </source>
</evidence>
<feature type="transmembrane region" description="Helical" evidence="5">
    <location>
        <begin position="169"/>
        <end position="189"/>
    </location>
</feature>
<dbReference type="Gene3D" id="1.20.1540.10">
    <property type="entry name" value="Rhomboid-like"/>
    <property type="match status" value="1"/>
</dbReference>
<organism evidence="7 8">
    <name type="scientific">Oxynema aestuarii AP17</name>
    <dbReference type="NCBI Taxonomy" id="2064643"/>
    <lineage>
        <taxon>Bacteria</taxon>
        <taxon>Bacillati</taxon>
        <taxon>Cyanobacteriota</taxon>
        <taxon>Cyanophyceae</taxon>
        <taxon>Oscillatoriophycideae</taxon>
        <taxon>Oscillatoriales</taxon>
        <taxon>Oscillatoriaceae</taxon>
        <taxon>Oxynema</taxon>
        <taxon>Oxynema aestuarii</taxon>
    </lineage>
</organism>
<dbReference type="GO" id="GO:0016020">
    <property type="term" value="C:membrane"/>
    <property type="evidence" value="ECO:0007669"/>
    <property type="project" value="UniProtKB-SubCell"/>
</dbReference>
<dbReference type="Pfam" id="PF01694">
    <property type="entry name" value="Rhomboid"/>
    <property type="match status" value="1"/>
</dbReference>
<dbReference type="InterPro" id="IPR022764">
    <property type="entry name" value="Peptidase_S54_rhomboid_dom"/>
</dbReference>
<evidence type="ECO:0000259" key="6">
    <source>
        <dbReference type="Pfam" id="PF01694"/>
    </source>
</evidence>
<comment type="subcellular location">
    <subcellularLocation>
        <location evidence="1">Membrane</location>
        <topology evidence="1">Multi-pass membrane protein</topology>
    </subcellularLocation>
</comment>
<keyword evidence="8" id="KW-1185">Reference proteome</keyword>
<protein>
    <submittedName>
        <fullName evidence="7">Rhomboid family intramembrane serine protease</fullName>
    </submittedName>
</protein>
<dbReference type="PANTHER" id="PTHR43731:SF9">
    <property type="entry name" value="SLR1461 PROTEIN"/>
    <property type="match status" value="1"/>
</dbReference>
<dbReference type="Proteomes" id="UP000500857">
    <property type="component" value="Chromosome"/>
</dbReference>
<keyword evidence="7" id="KW-0378">Hydrolase</keyword>
<keyword evidence="2 5" id="KW-0812">Transmembrane</keyword>
<keyword evidence="4 5" id="KW-0472">Membrane</keyword>
<dbReference type="GO" id="GO:0006508">
    <property type="term" value="P:proteolysis"/>
    <property type="evidence" value="ECO:0007669"/>
    <property type="project" value="UniProtKB-KW"/>
</dbReference>
<feature type="transmembrane region" description="Helical" evidence="5">
    <location>
        <begin position="62"/>
        <end position="86"/>
    </location>
</feature>
<feature type="transmembrane region" description="Helical" evidence="5">
    <location>
        <begin position="145"/>
        <end position="163"/>
    </location>
</feature>
<evidence type="ECO:0000313" key="7">
    <source>
        <dbReference type="EMBL" id="QIZ69507.1"/>
    </source>
</evidence>
<dbReference type="GO" id="GO:0004252">
    <property type="term" value="F:serine-type endopeptidase activity"/>
    <property type="evidence" value="ECO:0007669"/>
    <property type="project" value="InterPro"/>
</dbReference>
<dbReference type="KEGG" id="oxy:HCG48_01995"/>
<dbReference type="AlphaFoldDB" id="A0A6H1TTN3"/>
<keyword evidence="7" id="KW-0645">Protease</keyword>
<accession>A0A6H1TTN3</accession>
<dbReference type="SUPFAM" id="SSF144091">
    <property type="entry name" value="Rhomboid-like"/>
    <property type="match status" value="1"/>
</dbReference>
<name>A0A6H1TTN3_9CYAN</name>
<sequence length="192" mass="21070">MSSDESKALARELKTQIRLLGGAIAIMWILEFVDTIFLGQALNQYGIHPREISGLWGILWMPFLHGGFPHLIANTVPFLTLGWFVMLQDTGDFLFVTVVTTLLGGLGVWLIGASNSVHIGASGLVFGYLGFLISRGFFQRNFMSIALSLFVGFFYGGLIWGVLPTHPFISWEGHFCGLVSGAIAAKFLANKR</sequence>
<feature type="transmembrane region" description="Helical" evidence="5">
    <location>
        <begin position="93"/>
        <end position="111"/>
    </location>
</feature>
<gene>
    <name evidence="7" type="ORF">HCG48_01995</name>
</gene>
<evidence type="ECO:0000256" key="5">
    <source>
        <dbReference type="SAM" id="Phobius"/>
    </source>
</evidence>
<dbReference type="InterPro" id="IPR035952">
    <property type="entry name" value="Rhomboid-like_sf"/>
</dbReference>
<reference evidence="7 8" key="1">
    <citation type="submission" date="2020-04" db="EMBL/GenBank/DDBJ databases">
        <authorList>
            <person name="Basu S."/>
            <person name="Maruthanayagam V."/>
            <person name="Chakraborty S."/>
            <person name="Pramanik A."/>
            <person name="Mukherjee J."/>
            <person name="Brink B."/>
        </authorList>
    </citation>
    <scope>NUCLEOTIDE SEQUENCE [LARGE SCALE GENOMIC DNA]</scope>
    <source>
        <strain evidence="7 8">AP17</strain>
    </source>
</reference>
<dbReference type="EMBL" id="CP051167">
    <property type="protein sequence ID" value="QIZ69507.1"/>
    <property type="molecule type" value="Genomic_DNA"/>
</dbReference>
<evidence type="ECO:0000256" key="1">
    <source>
        <dbReference type="ARBA" id="ARBA00004141"/>
    </source>
</evidence>